<dbReference type="InterPro" id="IPR000182">
    <property type="entry name" value="GNAT_dom"/>
</dbReference>
<reference evidence="2 3" key="2">
    <citation type="journal article" date="2011" name="Stand. Genomic Sci.">
        <title>Complete genome sequence of Isosphaera pallida type strain (IS1B).</title>
        <authorList>
            <consortium name="US DOE Joint Genome Institute (JGI-PGF)"/>
            <person name="Goker M."/>
            <person name="Cleland D."/>
            <person name="Saunders E."/>
            <person name="Lapidus A."/>
            <person name="Nolan M."/>
            <person name="Lucas S."/>
            <person name="Hammon N."/>
            <person name="Deshpande S."/>
            <person name="Cheng J.F."/>
            <person name="Tapia R."/>
            <person name="Han C."/>
            <person name="Goodwin L."/>
            <person name="Pitluck S."/>
            <person name="Liolios K."/>
            <person name="Pagani I."/>
            <person name="Ivanova N."/>
            <person name="Mavromatis K."/>
            <person name="Pati A."/>
            <person name="Chen A."/>
            <person name="Palaniappan K."/>
            <person name="Land M."/>
            <person name="Hauser L."/>
            <person name="Chang Y.J."/>
            <person name="Jeffries C.D."/>
            <person name="Detter J.C."/>
            <person name="Beck B."/>
            <person name="Woyke T."/>
            <person name="Bristow J."/>
            <person name="Eisen J.A."/>
            <person name="Markowitz V."/>
            <person name="Hugenholtz P."/>
            <person name="Kyrpides N.C."/>
            <person name="Klenk H.P."/>
        </authorList>
    </citation>
    <scope>NUCLEOTIDE SEQUENCE [LARGE SCALE GENOMIC DNA]</scope>
    <source>
        <strain evidence="3">ATCC 43644 / DSM 9630 / IS1B</strain>
    </source>
</reference>
<dbReference type="KEGG" id="ipa:Isop_1138"/>
<dbReference type="SUPFAM" id="SSF55729">
    <property type="entry name" value="Acyl-CoA N-acyltransferases (Nat)"/>
    <property type="match status" value="1"/>
</dbReference>
<dbReference type="OrthoDB" id="1096234at2"/>
<dbReference type="PROSITE" id="PS51186">
    <property type="entry name" value="GNAT"/>
    <property type="match status" value="1"/>
</dbReference>
<sequence>MSERHWARRATYALLTAPSPLIDHQTGGRTRVIDGLTFSALALNGPTFNIVAVTGTPPDRERLETLASEFFGANAPSFGVILEGDDPANAGLQAELSQRGWRIVEEEPAMILSDLQPLERTSVPAMLMVEVVKTPEELDVFFALVLEIFKLTPELLAGLATAPSALDDPRLFFLLGRTAGVPVAIALGAMVEEAVTIYGVGVRSTRRRQGFGTAMTVAAVREGIRRGATLAVLRANPLSQPLYERLGFRVVCLHRTWAFPEPEPATPLKSDGMNG</sequence>
<reference key="1">
    <citation type="submission" date="2010-11" db="EMBL/GenBank/DDBJ databases">
        <title>The complete sequence of chromosome of Isophaera pallida ATCC 43644.</title>
        <authorList>
            <consortium name="US DOE Joint Genome Institute (JGI-PGF)"/>
            <person name="Lucas S."/>
            <person name="Copeland A."/>
            <person name="Lapidus A."/>
            <person name="Bruce D."/>
            <person name="Goodwin L."/>
            <person name="Pitluck S."/>
            <person name="Kyrpides N."/>
            <person name="Mavromatis K."/>
            <person name="Pagani I."/>
            <person name="Ivanova N."/>
            <person name="Saunders E."/>
            <person name="Brettin T."/>
            <person name="Detter J.C."/>
            <person name="Han C."/>
            <person name="Tapia R."/>
            <person name="Land M."/>
            <person name="Hauser L."/>
            <person name="Markowitz V."/>
            <person name="Cheng J.-F."/>
            <person name="Hugenholtz P."/>
            <person name="Woyke T."/>
            <person name="Wu D."/>
            <person name="Eisen J.A."/>
        </authorList>
    </citation>
    <scope>NUCLEOTIDE SEQUENCE</scope>
    <source>
        <strain>ATCC 43644</strain>
    </source>
</reference>
<dbReference type="EMBL" id="CP002353">
    <property type="protein sequence ID" value="ADV61725.1"/>
    <property type="molecule type" value="Genomic_DNA"/>
</dbReference>
<evidence type="ECO:0000259" key="1">
    <source>
        <dbReference type="PROSITE" id="PS51186"/>
    </source>
</evidence>
<gene>
    <name evidence="2" type="ordered locus">Isop_1138</name>
</gene>
<dbReference type="Gene3D" id="3.40.630.30">
    <property type="match status" value="1"/>
</dbReference>
<dbReference type="InParanoid" id="E8R4X9"/>
<dbReference type="Proteomes" id="UP000008631">
    <property type="component" value="Chromosome"/>
</dbReference>
<organism evidence="2 3">
    <name type="scientific">Isosphaera pallida (strain ATCC 43644 / DSM 9630 / IS1B)</name>
    <dbReference type="NCBI Taxonomy" id="575540"/>
    <lineage>
        <taxon>Bacteria</taxon>
        <taxon>Pseudomonadati</taxon>
        <taxon>Planctomycetota</taxon>
        <taxon>Planctomycetia</taxon>
        <taxon>Isosphaerales</taxon>
        <taxon>Isosphaeraceae</taxon>
        <taxon>Isosphaera</taxon>
    </lineage>
</organism>
<proteinExistence type="predicted"/>
<dbReference type="InterPro" id="IPR016181">
    <property type="entry name" value="Acyl_CoA_acyltransferase"/>
</dbReference>
<dbReference type="STRING" id="575540.Isop_1138"/>
<dbReference type="GO" id="GO:0016747">
    <property type="term" value="F:acyltransferase activity, transferring groups other than amino-acyl groups"/>
    <property type="evidence" value="ECO:0007669"/>
    <property type="project" value="InterPro"/>
</dbReference>
<protein>
    <submittedName>
        <fullName evidence="2">GCN5-related N-acetyltransferase</fullName>
    </submittedName>
</protein>
<keyword evidence="3" id="KW-1185">Reference proteome</keyword>
<accession>E8R4X9</accession>
<feature type="domain" description="N-acetyltransferase" evidence="1">
    <location>
        <begin position="128"/>
        <end position="269"/>
    </location>
</feature>
<name>E8R4X9_ISOPI</name>
<dbReference type="Pfam" id="PF00583">
    <property type="entry name" value="Acetyltransf_1"/>
    <property type="match status" value="1"/>
</dbReference>
<dbReference type="AlphaFoldDB" id="E8R4X9"/>
<dbReference type="HOGENOM" id="CLU_1011114_0_0_0"/>
<evidence type="ECO:0000313" key="3">
    <source>
        <dbReference type="Proteomes" id="UP000008631"/>
    </source>
</evidence>
<dbReference type="eggNOG" id="COG0456">
    <property type="taxonomic scope" value="Bacteria"/>
</dbReference>
<dbReference type="RefSeq" id="WP_013564014.1">
    <property type="nucleotide sequence ID" value="NC_014962.1"/>
</dbReference>
<evidence type="ECO:0000313" key="2">
    <source>
        <dbReference type="EMBL" id="ADV61725.1"/>
    </source>
</evidence>